<feature type="region of interest" description="Disordered" evidence="1">
    <location>
        <begin position="1"/>
        <end position="44"/>
    </location>
</feature>
<reference evidence="3 4" key="1">
    <citation type="journal article" date="2018" name="Sci. Rep.">
        <title>Comparative genomics provides insights into the lifestyle and reveals functional heterogeneity of dark septate endophytic fungi.</title>
        <authorList>
            <person name="Knapp D.G."/>
            <person name="Nemeth J.B."/>
            <person name="Barry K."/>
            <person name="Hainaut M."/>
            <person name="Henrissat B."/>
            <person name="Johnson J."/>
            <person name="Kuo A."/>
            <person name="Lim J.H.P."/>
            <person name="Lipzen A."/>
            <person name="Nolan M."/>
            <person name="Ohm R.A."/>
            <person name="Tamas L."/>
            <person name="Grigoriev I.V."/>
            <person name="Spatafora J.W."/>
            <person name="Nagy L.G."/>
            <person name="Kovacs G.M."/>
        </authorList>
    </citation>
    <scope>NUCLEOTIDE SEQUENCE [LARGE SCALE GENOMIC DNA]</scope>
    <source>
        <strain evidence="3 4">DSE2036</strain>
    </source>
</reference>
<keyword evidence="4" id="KW-1185">Reference proteome</keyword>
<feature type="compositionally biased region" description="Basic and acidic residues" evidence="1">
    <location>
        <begin position="1"/>
        <end position="28"/>
    </location>
</feature>
<sequence>MPKSCDHDVTCYDKDNAPPPEKAGEPARENLTPSDTEAQKTKKKKREVPYYFLGRKPSFVVTGLTCYASLYSGVFLRNLPAKIGRKSWYLYFMGRYVGLYSEIHCGR</sequence>
<evidence type="ECO:0000256" key="2">
    <source>
        <dbReference type="SAM" id="Phobius"/>
    </source>
</evidence>
<evidence type="ECO:0000313" key="3">
    <source>
        <dbReference type="EMBL" id="PVH96188.1"/>
    </source>
</evidence>
<gene>
    <name evidence="3" type="ORF">DM02DRAFT_632191</name>
</gene>
<evidence type="ECO:0000313" key="4">
    <source>
        <dbReference type="Proteomes" id="UP000244855"/>
    </source>
</evidence>
<name>A0A2V1DDR6_9PLEO</name>
<protein>
    <submittedName>
        <fullName evidence="3">Uncharacterized protein</fullName>
    </submittedName>
</protein>
<dbReference type="EMBL" id="KZ805471">
    <property type="protein sequence ID" value="PVH96188.1"/>
    <property type="molecule type" value="Genomic_DNA"/>
</dbReference>
<keyword evidence="2" id="KW-1133">Transmembrane helix</keyword>
<organism evidence="3 4">
    <name type="scientific">Periconia macrospinosa</name>
    <dbReference type="NCBI Taxonomy" id="97972"/>
    <lineage>
        <taxon>Eukaryota</taxon>
        <taxon>Fungi</taxon>
        <taxon>Dikarya</taxon>
        <taxon>Ascomycota</taxon>
        <taxon>Pezizomycotina</taxon>
        <taxon>Dothideomycetes</taxon>
        <taxon>Pleosporomycetidae</taxon>
        <taxon>Pleosporales</taxon>
        <taxon>Massarineae</taxon>
        <taxon>Periconiaceae</taxon>
        <taxon>Periconia</taxon>
    </lineage>
</organism>
<dbReference type="Proteomes" id="UP000244855">
    <property type="component" value="Unassembled WGS sequence"/>
</dbReference>
<keyword evidence="2" id="KW-0472">Membrane</keyword>
<accession>A0A2V1DDR6</accession>
<feature type="transmembrane region" description="Helical" evidence="2">
    <location>
        <begin position="58"/>
        <end position="76"/>
    </location>
</feature>
<keyword evidence="2" id="KW-0812">Transmembrane</keyword>
<evidence type="ECO:0000256" key="1">
    <source>
        <dbReference type="SAM" id="MobiDB-lite"/>
    </source>
</evidence>
<dbReference type="AlphaFoldDB" id="A0A2V1DDR6"/>
<proteinExistence type="predicted"/>